<name>A0A4Z2IFX7_9TELE</name>
<feature type="compositionally biased region" description="Polar residues" evidence="1">
    <location>
        <begin position="72"/>
        <end position="100"/>
    </location>
</feature>
<gene>
    <name evidence="2" type="ORF">EYF80_013123</name>
</gene>
<organism evidence="2 3">
    <name type="scientific">Liparis tanakae</name>
    <name type="common">Tanaka's snailfish</name>
    <dbReference type="NCBI Taxonomy" id="230148"/>
    <lineage>
        <taxon>Eukaryota</taxon>
        <taxon>Metazoa</taxon>
        <taxon>Chordata</taxon>
        <taxon>Craniata</taxon>
        <taxon>Vertebrata</taxon>
        <taxon>Euteleostomi</taxon>
        <taxon>Actinopterygii</taxon>
        <taxon>Neopterygii</taxon>
        <taxon>Teleostei</taxon>
        <taxon>Neoteleostei</taxon>
        <taxon>Acanthomorphata</taxon>
        <taxon>Eupercaria</taxon>
        <taxon>Perciformes</taxon>
        <taxon>Cottioidei</taxon>
        <taxon>Cottales</taxon>
        <taxon>Liparidae</taxon>
        <taxon>Liparis</taxon>
    </lineage>
</organism>
<keyword evidence="3" id="KW-1185">Reference proteome</keyword>
<comment type="caution">
    <text evidence="2">The sequence shown here is derived from an EMBL/GenBank/DDBJ whole genome shotgun (WGS) entry which is preliminary data.</text>
</comment>
<feature type="compositionally biased region" description="Basic and acidic residues" evidence="1">
    <location>
        <begin position="108"/>
        <end position="119"/>
    </location>
</feature>
<evidence type="ECO:0000313" key="3">
    <source>
        <dbReference type="Proteomes" id="UP000314294"/>
    </source>
</evidence>
<reference evidence="2 3" key="1">
    <citation type="submission" date="2019-03" db="EMBL/GenBank/DDBJ databases">
        <title>First draft genome of Liparis tanakae, snailfish: a comprehensive survey of snailfish specific genes.</title>
        <authorList>
            <person name="Kim W."/>
            <person name="Song I."/>
            <person name="Jeong J.-H."/>
            <person name="Kim D."/>
            <person name="Kim S."/>
            <person name="Ryu S."/>
            <person name="Song J.Y."/>
            <person name="Lee S.K."/>
        </authorList>
    </citation>
    <scope>NUCLEOTIDE SEQUENCE [LARGE SCALE GENOMIC DNA]</scope>
    <source>
        <tissue evidence="2">Muscle</tissue>
    </source>
</reference>
<protein>
    <submittedName>
        <fullName evidence="2">Uncharacterized protein</fullName>
    </submittedName>
</protein>
<evidence type="ECO:0000256" key="1">
    <source>
        <dbReference type="SAM" id="MobiDB-lite"/>
    </source>
</evidence>
<proteinExistence type="predicted"/>
<feature type="region of interest" description="Disordered" evidence="1">
    <location>
        <begin position="1"/>
        <end position="119"/>
    </location>
</feature>
<evidence type="ECO:0000313" key="2">
    <source>
        <dbReference type="EMBL" id="TNN76671.1"/>
    </source>
</evidence>
<accession>A0A4Z2IFX7</accession>
<sequence length="119" mass="12657">METKVQQPQMSSQSSFIDVSVGGSAAQPASGGPPAAETRDEADTPSFICHLPVEGRVCESKRQPPVSPEVCSGSTSLPVTRSTGGYKNHSSPVTHQNQNKRSAKHQHAGGEDHHKETRI</sequence>
<dbReference type="EMBL" id="SRLO01000091">
    <property type="protein sequence ID" value="TNN76671.1"/>
    <property type="molecule type" value="Genomic_DNA"/>
</dbReference>
<dbReference type="AlphaFoldDB" id="A0A4Z2IFX7"/>
<dbReference type="Proteomes" id="UP000314294">
    <property type="component" value="Unassembled WGS sequence"/>
</dbReference>
<feature type="compositionally biased region" description="Low complexity" evidence="1">
    <location>
        <begin position="19"/>
        <end position="36"/>
    </location>
</feature>
<feature type="compositionally biased region" description="Polar residues" evidence="1">
    <location>
        <begin position="1"/>
        <end position="17"/>
    </location>
</feature>